<evidence type="ECO:0000313" key="3">
    <source>
        <dbReference type="Proteomes" id="UP000335636"/>
    </source>
</evidence>
<feature type="region of interest" description="Disordered" evidence="1">
    <location>
        <begin position="44"/>
        <end position="65"/>
    </location>
</feature>
<reference evidence="2" key="1">
    <citation type="submission" date="2019-04" db="EMBL/GenBank/DDBJ databases">
        <authorList>
            <person name="Alioto T."/>
            <person name="Alioto T."/>
        </authorList>
    </citation>
    <scope>NUCLEOTIDE SEQUENCE [LARGE SCALE GENOMIC DNA]</scope>
</reference>
<sequence>VIEARGKHRSDVLEGANTLNHSHKLQLQCSQAANHLGLLTLDEEYGSEETPKPEMEPPDDANGDIQRVLAGSCGEDTLGRETELLLLSQAPPWFCKTVKEHEAS</sequence>
<proteinExistence type="predicted"/>
<protein>
    <submittedName>
        <fullName evidence="2">Uncharacterized protein</fullName>
    </submittedName>
</protein>
<comment type="caution">
    <text evidence="2">The sequence shown here is derived from an EMBL/GenBank/DDBJ whole genome shotgun (WGS) entry which is preliminary data.</text>
</comment>
<dbReference type="Proteomes" id="UP000335636">
    <property type="component" value="Unassembled WGS sequence"/>
</dbReference>
<dbReference type="EMBL" id="CABDUW010000032">
    <property type="protein sequence ID" value="VTJ53760.1"/>
    <property type="molecule type" value="Genomic_DNA"/>
</dbReference>
<dbReference type="AlphaFoldDB" id="A0A5E4A9S6"/>
<gene>
    <name evidence="2" type="ORF">MONAX_5E040967</name>
</gene>
<evidence type="ECO:0000256" key="1">
    <source>
        <dbReference type="SAM" id="MobiDB-lite"/>
    </source>
</evidence>
<accession>A0A5E4A9S6</accession>
<organism evidence="2 3">
    <name type="scientific">Marmota monax</name>
    <name type="common">Woodchuck</name>
    <dbReference type="NCBI Taxonomy" id="9995"/>
    <lineage>
        <taxon>Eukaryota</taxon>
        <taxon>Metazoa</taxon>
        <taxon>Chordata</taxon>
        <taxon>Craniata</taxon>
        <taxon>Vertebrata</taxon>
        <taxon>Euteleostomi</taxon>
        <taxon>Mammalia</taxon>
        <taxon>Eutheria</taxon>
        <taxon>Euarchontoglires</taxon>
        <taxon>Glires</taxon>
        <taxon>Rodentia</taxon>
        <taxon>Sciuromorpha</taxon>
        <taxon>Sciuridae</taxon>
        <taxon>Xerinae</taxon>
        <taxon>Marmotini</taxon>
        <taxon>Marmota</taxon>
    </lineage>
</organism>
<feature type="non-terminal residue" evidence="2">
    <location>
        <position position="1"/>
    </location>
</feature>
<keyword evidence="3" id="KW-1185">Reference proteome</keyword>
<name>A0A5E4A9S6_MARMO</name>
<evidence type="ECO:0000313" key="2">
    <source>
        <dbReference type="EMBL" id="VTJ53760.1"/>
    </source>
</evidence>